<keyword evidence="6" id="KW-0378">Hydrolase</keyword>
<dbReference type="PANTHER" id="PTHR15032:SF36">
    <property type="entry name" value="METALLO-BETA-LACTAMASE DOMAIN-CONTAINING PROTEIN"/>
    <property type="match status" value="1"/>
</dbReference>
<feature type="region of interest" description="Disordered" evidence="4">
    <location>
        <begin position="207"/>
        <end position="232"/>
    </location>
</feature>
<organism evidence="6 7">
    <name type="scientific">Saccharibacillus brassicae</name>
    <dbReference type="NCBI Taxonomy" id="2583377"/>
    <lineage>
        <taxon>Bacteria</taxon>
        <taxon>Bacillati</taxon>
        <taxon>Bacillota</taxon>
        <taxon>Bacilli</taxon>
        <taxon>Bacillales</taxon>
        <taxon>Paenibacillaceae</taxon>
        <taxon>Saccharibacillus</taxon>
    </lineage>
</organism>
<dbReference type="InterPro" id="IPR001279">
    <property type="entry name" value="Metallo-B-lactamas"/>
</dbReference>
<dbReference type="InterPro" id="IPR024884">
    <property type="entry name" value="NAPE-PLD"/>
</dbReference>
<evidence type="ECO:0000256" key="1">
    <source>
        <dbReference type="ARBA" id="ARBA00034221"/>
    </source>
</evidence>
<evidence type="ECO:0000256" key="4">
    <source>
        <dbReference type="SAM" id="MobiDB-lite"/>
    </source>
</evidence>
<comment type="function">
    <text evidence="2">Counteracts the endogenous Pycsar antiviral defense system. Phosphodiesterase that enables metal-dependent hydrolysis of host cyclic nucleotide Pycsar defense signals such as cCMP and cUMP.</text>
</comment>
<accession>A0A4Y6UWI0</accession>
<dbReference type="KEGG" id="saca:FFV09_07095"/>
<dbReference type="PIRSF" id="PIRSF038896">
    <property type="entry name" value="NAPE-PLD"/>
    <property type="match status" value="1"/>
</dbReference>
<dbReference type="GO" id="GO:0070290">
    <property type="term" value="F:N-acylphosphatidylethanolamine-specific phospholipase D activity"/>
    <property type="evidence" value="ECO:0007669"/>
    <property type="project" value="InterPro"/>
</dbReference>
<comment type="catalytic activity">
    <reaction evidence="1">
        <text>3',5'-cyclic CMP + H2O = CMP + H(+)</text>
        <dbReference type="Rhea" id="RHEA:72675"/>
        <dbReference type="ChEBI" id="CHEBI:15377"/>
        <dbReference type="ChEBI" id="CHEBI:15378"/>
        <dbReference type="ChEBI" id="CHEBI:58003"/>
        <dbReference type="ChEBI" id="CHEBI:60377"/>
    </reaction>
    <physiologicalReaction direction="left-to-right" evidence="1">
        <dbReference type="Rhea" id="RHEA:72676"/>
    </physiologicalReaction>
</comment>
<evidence type="ECO:0000313" key="7">
    <source>
        <dbReference type="Proteomes" id="UP000316968"/>
    </source>
</evidence>
<comment type="catalytic activity">
    <reaction evidence="3">
        <text>3',5'-cyclic UMP + H2O = UMP + H(+)</text>
        <dbReference type="Rhea" id="RHEA:70575"/>
        <dbReference type="ChEBI" id="CHEBI:15377"/>
        <dbReference type="ChEBI" id="CHEBI:15378"/>
        <dbReference type="ChEBI" id="CHEBI:57865"/>
        <dbReference type="ChEBI" id="CHEBI:184387"/>
    </reaction>
    <physiologicalReaction direction="left-to-right" evidence="3">
        <dbReference type="Rhea" id="RHEA:70576"/>
    </physiologicalReaction>
</comment>
<reference evidence="6 7" key="1">
    <citation type="submission" date="2019-06" db="EMBL/GenBank/DDBJ databases">
        <title>Saccharibacillus brassicae sp. nov., an endophytic bacterium isolated from Chinese cabbage seeds (Brassica pekinensis).</title>
        <authorList>
            <person name="Jiang L."/>
            <person name="Lee J."/>
            <person name="Kim S.W."/>
        </authorList>
    </citation>
    <scope>NUCLEOTIDE SEQUENCE [LARGE SCALE GENOMIC DNA]</scope>
    <source>
        <strain evidence="7">KCTC 43072 / ATSA2</strain>
    </source>
</reference>
<dbReference type="RefSeq" id="WP_141447199.1">
    <property type="nucleotide sequence ID" value="NZ_CP041217.1"/>
</dbReference>
<dbReference type="AlphaFoldDB" id="A0A4Y6UWI0"/>
<gene>
    <name evidence="6" type="ORF">FFV09_07095</name>
</gene>
<dbReference type="EMBL" id="CP041217">
    <property type="protein sequence ID" value="QDH20637.1"/>
    <property type="molecule type" value="Genomic_DNA"/>
</dbReference>
<dbReference type="InterPro" id="IPR036866">
    <property type="entry name" value="RibonucZ/Hydroxyglut_hydro"/>
</dbReference>
<evidence type="ECO:0000256" key="2">
    <source>
        <dbReference type="ARBA" id="ARBA00034301"/>
    </source>
</evidence>
<dbReference type="OrthoDB" id="9805728at2"/>
<dbReference type="Pfam" id="PF12706">
    <property type="entry name" value="Lactamase_B_2"/>
    <property type="match status" value="2"/>
</dbReference>
<dbReference type="Gene3D" id="3.60.15.10">
    <property type="entry name" value="Ribonuclease Z/Hydroxyacylglutathione hydrolase-like"/>
    <property type="match status" value="1"/>
</dbReference>
<evidence type="ECO:0000259" key="5">
    <source>
        <dbReference type="Pfam" id="PF12706"/>
    </source>
</evidence>
<sequence length="370" mass="41687">MPKVKYLNANNTPMGKTLKEHRDRHLHRRRKKRDYSYIIPSQPAKLDYLTDNRDDVTITWVGHSTFLIQYAGLNILTDPIWAKRMGIGKRLTEPGIPIEKVPPVDLILISHSHYDHMHIASIRKLQSPKTQIIVPVGLKKKLARKQVGPCIELAWWEEIVVQGVRITFVPTQHWTRRTLFDANTSHWGGFVLEPADAVKVTPGKVVGTSKAPAGEAADRAEAGGEESDGEEAKCGRWSETLNANVSADGRPLPPTVYFAGDSGYFAGFREIGDRFPIHITLMPIGAYEPEWFMGPQHMNPEQALQAFRDVGAEIMIPMHFGTFKLSDDTAEEALARLEAERERTRTSRDCIKLMAHGETMIVHAQQKMIE</sequence>
<keyword evidence="7" id="KW-1185">Reference proteome</keyword>
<evidence type="ECO:0000313" key="6">
    <source>
        <dbReference type="EMBL" id="QDH20637.1"/>
    </source>
</evidence>
<dbReference type="SUPFAM" id="SSF56281">
    <property type="entry name" value="Metallo-hydrolase/oxidoreductase"/>
    <property type="match status" value="1"/>
</dbReference>
<dbReference type="GO" id="GO:0005737">
    <property type="term" value="C:cytoplasm"/>
    <property type="evidence" value="ECO:0007669"/>
    <property type="project" value="TreeGrafter"/>
</dbReference>
<evidence type="ECO:0000256" key="3">
    <source>
        <dbReference type="ARBA" id="ARBA00048505"/>
    </source>
</evidence>
<name>A0A4Y6UWI0_SACBS</name>
<feature type="domain" description="Metallo-beta-lactamase" evidence="5">
    <location>
        <begin position="255"/>
        <end position="320"/>
    </location>
</feature>
<dbReference type="PANTHER" id="PTHR15032">
    <property type="entry name" value="N-ACYL-PHOSPHATIDYLETHANOLAMINE-HYDROLYZING PHOSPHOLIPASE D"/>
    <property type="match status" value="1"/>
</dbReference>
<dbReference type="GO" id="GO:0008270">
    <property type="term" value="F:zinc ion binding"/>
    <property type="evidence" value="ECO:0007669"/>
    <property type="project" value="InterPro"/>
</dbReference>
<proteinExistence type="predicted"/>
<protein>
    <submittedName>
        <fullName evidence="6">MBL fold metallo-hydrolase</fullName>
    </submittedName>
</protein>
<feature type="domain" description="Metallo-beta-lactamase" evidence="5">
    <location>
        <begin position="74"/>
        <end position="195"/>
    </location>
</feature>
<dbReference type="Proteomes" id="UP000316968">
    <property type="component" value="Chromosome"/>
</dbReference>